<keyword evidence="6" id="KW-1185">Reference proteome</keyword>
<evidence type="ECO:0000313" key="6">
    <source>
        <dbReference type="Proteomes" id="UP000054166"/>
    </source>
</evidence>
<evidence type="ECO:0000259" key="4">
    <source>
        <dbReference type="Pfam" id="PF24883"/>
    </source>
</evidence>
<dbReference type="SUPFAM" id="SSF82171">
    <property type="entry name" value="DPP6 N-terminal domain-like"/>
    <property type="match status" value="1"/>
</dbReference>
<protein>
    <recommendedName>
        <fullName evidence="4">Nephrocystin 3-like N-terminal domain-containing protein</fullName>
    </recommendedName>
</protein>
<feature type="repeat" description="WD" evidence="3">
    <location>
        <begin position="1130"/>
        <end position="1163"/>
    </location>
</feature>
<feature type="repeat" description="WD" evidence="3">
    <location>
        <begin position="1302"/>
        <end position="1343"/>
    </location>
</feature>
<dbReference type="HOGENOM" id="CLU_000288_6_3_1"/>
<feature type="repeat" description="WD" evidence="3">
    <location>
        <begin position="1345"/>
        <end position="1386"/>
    </location>
</feature>
<feature type="repeat" description="WD" evidence="3">
    <location>
        <begin position="1259"/>
        <end position="1300"/>
    </location>
</feature>
<dbReference type="InterPro" id="IPR019775">
    <property type="entry name" value="WD40_repeat_CS"/>
</dbReference>
<feature type="repeat" description="WD" evidence="3">
    <location>
        <begin position="944"/>
        <end position="985"/>
    </location>
</feature>
<feature type="repeat" description="WD" evidence="3">
    <location>
        <begin position="1388"/>
        <end position="1429"/>
    </location>
</feature>
<dbReference type="OrthoDB" id="538223at2759"/>
<feature type="repeat" description="WD" evidence="3">
    <location>
        <begin position="1216"/>
        <end position="1257"/>
    </location>
</feature>
<feature type="repeat" description="WD" evidence="3">
    <location>
        <begin position="858"/>
        <end position="899"/>
    </location>
</feature>
<dbReference type="PROSITE" id="PS50082">
    <property type="entry name" value="WD_REPEATS_2"/>
    <property type="match status" value="13"/>
</dbReference>
<reference evidence="6" key="2">
    <citation type="submission" date="2015-01" db="EMBL/GenBank/DDBJ databases">
        <title>Evolutionary Origins and Diversification of the Mycorrhizal Mutualists.</title>
        <authorList>
            <consortium name="DOE Joint Genome Institute"/>
            <consortium name="Mycorrhizal Genomics Consortium"/>
            <person name="Kohler A."/>
            <person name="Kuo A."/>
            <person name="Nagy L.G."/>
            <person name="Floudas D."/>
            <person name="Copeland A."/>
            <person name="Barry K.W."/>
            <person name="Cichocki N."/>
            <person name="Veneault-Fourrey C."/>
            <person name="LaButti K."/>
            <person name="Lindquist E.A."/>
            <person name="Lipzen A."/>
            <person name="Lundell T."/>
            <person name="Morin E."/>
            <person name="Murat C."/>
            <person name="Riley R."/>
            <person name="Ohm R."/>
            <person name="Sun H."/>
            <person name="Tunlid A."/>
            <person name="Henrissat B."/>
            <person name="Grigoriev I.V."/>
            <person name="Hibbett D.S."/>
            <person name="Martin F."/>
        </authorList>
    </citation>
    <scope>NUCLEOTIDE SEQUENCE [LARGE SCALE GENOMIC DNA]</scope>
    <source>
        <strain evidence="6">F 1598</strain>
    </source>
</reference>
<dbReference type="Proteomes" id="UP000054166">
    <property type="component" value="Unassembled WGS sequence"/>
</dbReference>
<feature type="repeat" description="WD" evidence="3">
    <location>
        <begin position="1173"/>
        <end position="1214"/>
    </location>
</feature>
<dbReference type="STRING" id="765440.A0A0C3G557"/>
<dbReference type="SMART" id="SM00320">
    <property type="entry name" value="WD40"/>
    <property type="match status" value="13"/>
</dbReference>
<dbReference type="PROSITE" id="PS50294">
    <property type="entry name" value="WD_REPEATS_REGION"/>
    <property type="match status" value="12"/>
</dbReference>
<evidence type="ECO:0000256" key="2">
    <source>
        <dbReference type="ARBA" id="ARBA00022737"/>
    </source>
</evidence>
<feature type="repeat" description="WD" evidence="3">
    <location>
        <begin position="1027"/>
        <end position="1068"/>
    </location>
</feature>
<keyword evidence="1 3" id="KW-0853">WD repeat</keyword>
<dbReference type="InterPro" id="IPR036322">
    <property type="entry name" value="WD40_repeat_dom_sf"/>
</dbReference>
<dbReference type="InterPro" id="IPR056884">
    <property type="entry name" value="NPHP3-like_N"/>
</dbReference>
<evidence type="ECO:0000313" key="5">
    <source>
        <dbReference type="EMBL" id="KIM86959.1"/>
    </source>
</evidence>
<dbReference type="PROSITE" id="PS00678">
    <property type="entry name" value="WD_REPEATS_1"/>
    <property type="match status" value="9"/>
</dbReference>
<evidence type="ECO:0000256" key="1">
    <source>
        <dbReference type="ARBA" id="ARBA00022574"/>
    </source>
</evidence>
<feature type="repeat" description="WD" evidence="3">
    <location>
        <begin position="984"/>
        <end position="1025"/>
    </location>
</feature>
<dbReference type="PRINTS" id="PR00320">
    <property type="entry name" value="GPROTEINBRPT"/>
</dbReference>
<dbReference type="CDD" id="cd00200">
    <property type="entry name" value="WD40"/>
    <property type="match status" value="2"/>
</dbReference>
<sequence>MTPVWNQDITLLAKDPLSILSLSVKHDSLNPLRKDKCIGKVDVEIRKLLQLCENGREAILELKNIGGSCGTITVRLDTLSVSKAVADTIDQATQAVKLGDIHHSAVDVDVTGTQQNIFLKSLFGIVSKLDLFVQIVDKIHPYAIFAWRITSSLYKAVQNQINQDTQLIGLVTTMEYIYSFVEASDSFQNKIQRLRTTIDEILKQTVECVIFIREYTDHGFLCRTVTQTITGSGDKMAEFSRAFALLRQSLDSSNIIQTVFVSSRSLEITEKLVKIENMKYLDPIKMDASSRAECLQGTRLDVIAFIKDWLTTPKTNQNVLWLHGVAGSGKSTISTTIAEVFRELDRLGAFIFFDRNDPLAHREPNAVIRTMAYFLASSDPQIQSAICAAIEKNTTIALAPIGLQFTKLLLEPLASIGTQPMRGPIIIVIDALDQCGDTKSRKNLLGLLPRGLAKLPSMFRFLITSREESDINAALVGQPHIAKHELSITTSSNADDILLYLRNEMATIRRQSIYNQILSSDWPGETIVRDLARRSGGLFIWASLAANFIADGHNPNDQLEMIVQTGSYREADAALDALYEKALVAAGKWNSDTFSSEFRSVMSAVLTGRIPLSVDTIDHLLGVGGDKSSKFTLTRLKSLLIWSSGKPVRILHSSFADYLTDPKRSGNKPWFIDLPIANKTLVLGCFRIMETLRFNICNLETSYLPNRQVIGLPGRIEAAIKDHLIYSCQFWADHLQIAARNDGLTSKLEDFVRRYLFYWLEVLSLIGGVHLASPALLKASKWLEDTDTNLTVLVTDANRFVTTFDVPITYSAPHIYLSCLPFLPLKSKIWELYQPLFPRTIVVRTGRPAHWPAQLYTSKGHTSSVNSVAFSPNGKHIVSGSSDQTVRIWDAETGDVVARPYQGHTQSVSSVAFSPDGKRIVSGSWDNTIRVWSTETGNVIAAPFIGHVEYVSHVVFSPDGEHVASCSDDQTIRVWNAETGDFIIKMHVKLVTSVVFSPDGKHMASGSANGTIHIWNAVTGEATMGPLAVHTDAVTSIAFSPVGTHIASGSKDKAIYVLDLGNGRRDAAGLAGAIVSDDASYIISGPFKGHTDWVTSVRFSPDGRWIASGSVDRTIRIWDIDTGNVVAGPFAEHTDAVTSVAFSPDGKHIASGAKDKTICVWDVGTSGRTVGLFAGHTGPVSAVAFSPCREYVASGSLDRTIRVWDADTGYVISGPFEGHTDRITAVTFAPDSKRIASGSADRTIRVWDLITGHVISGPFEGHTRWVTSVIFSPDGHAITSSSHDKTVRIWDVQTGNVAVKTSAAHTGHAYPSVFSPTSQHIISGPDDSALCVWSVKSGNVTAGPFKGHIGYVRTIAISPSGRHIVSGSDDHTIRVWDMESGNIIAGPFEGHTSSVLSVAFSSDGKRVVSGSDDTTIRIWDVDSDAITTGHHSNDLIVDPSQHYLIQDYSWANGWIIGPHSELLFWVPPLNQLALWLPGNTAVMGQMATKLDLSQFVHGTFWQQCKR</sequence>
<dbReference type="Pfam" id="PF24883">
    <property type="entry name" value="NPHP3_N"/>
    <property type="match status" value="1"/>
</dbReference>
<dbReference type="PANTHER" id="PTHR19848">
    <property type="entry name" value="WD40 REPEAT PROTEIN"/>
    <property type="match status" value="1"/>
</dbReference>
<dbReference type="InterPro" id="IPR015943">
    <property type="entry name" value="WD40/YVTN_repeat-like_dom_sf"/>
</dbReference>
<feature type="repeat" description="WD" evidence="3">
    <location>
        <begin position="1087"/>
        <end position="1128"/>
    </location>
</feature>
<dbReference type="InterPro" id="IPR027417">
    <property type="entry name" value="P-loop_NTPase"/>
</dbReference>
<name>A0A0C3G557_PILCF</name>
<dbReference type="SUPFAM" id="SSF52540">
    <property type="entry name" value="P-loop containing nucleoside triphosphate hydrolases"/>
    <property type="match status" value="1"/>
</dbReference>
<dbReference type="PANTHER" id="PTHR19848:SF8">
    <property type="entry name" value="F-BOX AND WD REPEAT DOMAIN CONTAINING 7"/>
    <property type="match status" value="1"/>
</dbReference>
<gene>
    <name evidence="5" type="ORF">PILCRDRAFT_293290</name>
</gene>
<dbReference type="InterPro" id="IPR001680">
    <property type="entry name" value="WD40_rpt"/>
</dbReference>
<accession>A0A0C3G557</accession>
<feature type="domain" description="Nephrocystin 3-like N-terminal" evidence="4">
    <location>
        <begin position="306"/>
        <end position="466"/>
    </location>
</feature>
<keyword evidence="2" id="KW-0677">Repeat</keyword>
<dbReference type="Gene3D" id="3.40.50.300">
    <property type="entry name" value="P-loop containing nucleotide triphosphate hydrolases"/>
    <property type="match status" value="1"/>
</dbReference>
<evidence type="ECO:0000256" key="3">
    <source>
        <dbReference type="PROSITE-ProRule" id="PRU00221"/>
    </source>
</evidence>
<dbReference type="Pfam" id="PF00400">
    <property type="entry name" value="WD40"/>
    <property type="match status" value="12"/>
</dbReference>
<proteinExistence type="predicted"/>
<feature type="repeat" description="WD" evidence="3">
    <location>
        <begin position="901"/>
        <end position="942"/>
    </location>
</feature>
<dbReference type="EMBL" id="KN832980">
    <property type="protein sequence ID" value="KIM86959.1"/>
    <property type="molecule type" value="Genomic_DNA"/>
</dbReference>
<dbReference type="SUPFAM" id="SSF50978">
    <property type="entry name" value="WD40 repeat-like"/>
    <property type="match status" value="2"/>
</dbReference>
<dbReference type="Gene3D" id="2.130.10.10">
    <property type="entry name" value="YVTN repeat-like/Quinoprotein amine dehydrogenase"/>
    <property type="match status" value="6"/>
</dbReference>
<reference evidence="5 6" key="1">
    <citation type="submission" date="2014-04" db="EMBL/GenBank/DDBJ databases">
        <authorList>
            <consortium name="DOE Joint Genome Institute"/>
            <person name="Kuo A."/>
            <person name="Tarkka M."/>
            <person name="Buscot F."/>
            <person name="Kohler A."/>
            <person name="Nagy L.G."/>
            <person name="Floudas D."/>
            <person name="Copeland A."/>
            <person name="Barry K.W."/>
            <person name="Cichocki N."/>
            <person name="Veneault-Fourrey C."/>
            <person name="LaButti K."/>
            <person name="Lindquist E.A."/>
            <person name="Lipzen A."/>
            <person name="Lundell T."/>
            <person name="Morin E."/>
            <person name="Murat C."/>
            <person name="Sun H."/>
            <person name="Tunlid A."/>
            <person name="Henrissat B."/>
            <person name="Grigoriev I.V."/>
            <person name="Hibbett D.S."/>
            <person name="Martin F."/>
            <person name="Nordberg H.P."/>
            <person name="Cantor M.N."/>
            <person name="Hua S.X."/>
        </authorList>
    </citation>
    <scope>NUCLEOTIDE SEQUENCE [LARGE SCALE GENOMIC DNA]</scope>
    <source>
        <strain evidence="5 6">F 1598</strain>
    </source>
</reference>
<organism evidence="5 6">
    <name type="scientific">Piloderma croceum (strain F 1598)</name>
    <dbReference type="NCBI Taxonomy" id="765440"/>
    <lineage>
        <taxon>Eukaryota</taxon>
        <taxon>Fungi</taxon>
        <taxon>Dikarya</taxon>
        <taxon>Basidiomycota</taxon>
        <taxon>Agaricomycotina</taxon>
        <taxon>Agaricomycetes</taxon>
        <taxon>Agaricomycetidae</taxon>
        <taxon>Atheliales</taxon>
        <taxon>Atheliaceae</taxon>
        <taxon>Piloderma</taxon>
    </lineage>
</organism>
<dbReference type="InterPro" id="IPR020472">
    <property type="entry name" value="WD40_PAC1"/>
</dbReference>
<dbReference type="InParanoid" id="A0A0C3G557"/>